<dbReference type="InterPro" id="IPR020846">
    <property type="entry name" value="MFS_dom"/>
</dbReference>
<dbReference type="PANTHER" id="PTHR43124:SF3">
    <property type="entry name" value="CHLORAMPHENICOL EFFLUX PUMP RV0191"/>
    <property type="match status" value="1"/>
</dbReference>
<dbReference type="RefSeq" id="WP_016178381.1">
    <property type="nucleotide sequence ID" value="NZ_CAAKOC010000230.1"/>
</dbReference>
<gene>
    <name evidence="7" type="ORF">AUF17_20705</name>
</gene>
<reference evidence="7 8" key="1">
    <citation type="submission" date="2017-10" db="EMBL/GenBank/DDBJ databases">
        <title>FDA dAtabase for Regulatory Grade micrObial Sequences (FDA-ARGOS): Supporting development and validation of Infectious Disease Dx tests.</title>
        <authorList>
            <person name="Campos J."/>
            <person name="Goldberg B."/>
            <person name="Tallon L.J."/>
            <person name="Sadzewicz L."/>
            <person name="Sengamalay N."/>
            <person name="Ott S."/>
            <person name="Godinez A."/>
            <person name="Nagaraj S."/>
            <person name="Vyas G."/>
            <person name="Aluvathingal J."/>
            <person name="Nadendla S."/>
            <person name="Geyer C."/>
            <person name="Nandy P."/>
            <person name="Hobson J."/>
            <person name="Sichtig H."/>
        </authorList>
    </citation>
    <scope>NUCLEOTIDE SEQUENCE [LARGE SCALE GENOMIC DNA]</scope>
    <source>
        <strain evidence="7 8">FDAARGOS_185</strain>
    </source>
</reference>
<sequence>MNKWMKFFLLYAGGTLIGMSQLKIAPVITPLSQYLHTSLTQMSLLTSVFTISGIFIAIPGGALVTKIGAKNLLLVIIGLLAVGNFLGTIAGSFSLLLVTRIIEGVSFSTIVMTAVVLISYWFKDSSHSGTAIGIFTTFPALASLISMNLFLPLSERFGHFASWYLIGGLSLIMWILYFLFLDAPVEDISTIEAREDSPFKAVIKNKTVWILGILQGCMSFVLYAYIALYPVLFSDYYHLSQTTANFYSGLFGLFGIPFGIVAGFLLDRVKKSGVVILAAFTTMMLSCLAAPFLEGISGLIIAQVFFLSAAAMLASSSITILVPRAAGKERLIGYSMSLVNLFYYTAIVIGAPIISKIIENFSWKAGLLILTGIAALGVAGSIIYLLSTKETLKN</sequence>
<dbReference type="GO" id="GO:0022857">
    <property type="term" value="F:transmembrane transporter activity"/>
    <property type="evidence" value="ECO:0007669"/>
    <property type="project" value="InterPro"/>
</dbReference>
<keyword evidence="6" id="KW-0472">Membrane</keyword>
<dbReference type="AlphaFoldDB" id="A0A8B5VZ06"/>
<accession>A0A8B5VZ06</accession>
<keyword evidence="2" id="KW-0813">Transport</keyword>
<evidence type="ECO:0000256" key="1">
    <source>
        <dbReference type="ARBA" id="ARBA00004651"/>
    </source>
</evidence>
<organism evidence="7 8">
    <name type="scientific">Enterococcus avium</name>
    <name type="common">Streptococcus avium</name>
    <dbReference type="NCBI Taxonomy" id="33945"/>
    <lineage>
        <taxon>Bacteria</taxon>
        <taxon>Bacillati</taxon>
        <taxon>Bacillota</taxon>
        <taxon>Bacilli</taxon>
        <taxon>Lactobacillales</taxon>
        <taxon>Enterococcaceae</taxon>
        <taxon>Enterococcus</taxon>
    </lineage>
</organism>
<proteinExistence type="predicted"/>
<dbReference type="InterPro" id="IPR011701">
    <property type="entry name" value="MFS"/>
</dbReference>
<evidence type="ECO:0000256" key="6">
    <source>
        <dbReference type="ARBA" id="ARBA00023136"/>
    </source>
</evidence>
<dbReference type="InterPro" id="IPR050189">
    <property type="entry name" value="MFS_Efflux_Transporters"/>
</dbReference>
<dbReference type="GO" id="GO:0005886">
    <property type="term" value="C:plasma membrane"/>
    <property type="evidence" value="ECO:0007669"/>
    <property type="project" value="UniProtKB-SubCell"/>
</dbReference>
<evidence type="ECO:0000256" key="4">
    <source>
        <dbReference type="ARBA" id="ARBA00022692"/>
    </source>
</evidence>
<evidence type="ECO:0000256" key="5">
    <source>
        <dbReference type="ARBA" id="ARBA00022989"/>
    </source>
</evidence>
<dbReference type="InterPro" id="IPR036259">
    <property type="entry name" value="MFS_trans_sf"/>
</dbReference>
<keyword evidence="4" id="KW-0812">Transmembrane</keyword>
<comment type="caution">
    <text evidence="7">The sequence shown here is derived from an EMBL/GenBank/DDBJ whole genome shotgun (WGS) entry which is preliminary data.</text>
</comment>
<dbReference type="PANTHER" id="PTHR43124">
    <property type="entry name" value="PURINE EFFLUX PUMP PBUE"/>
    <property type="match status" value="1"/>
</dbReference>
<evidence type="ECO:0000256" key="2">
    <source>
        <dbReference type="ARBA" id="ARBA00022448"/>
    </source>
</evidence>
<dbReference type="SUPFAM" id="SSF103473">
    <property type="entry name" value="MFS general substrate transporter"/>
    <property type="match status" value="1"/>
</dbReference>
<dbReference type="PROSITE" id="PS50850">
    <property type="entry name" value="MFS"/>
    <property type="match status" value="1"/>
</dbReference>
<name>A0A8B5VZ06_ENTAV</name>
<comment type="subcellular location">
    <subcellularLocation>
        <location evidence="1">Cell membrane</location>
        <topology evidence="1">Multi-pass membrane protein</topology>
    </subcellularLocation>
</comment>
<evidence type="ECO:0000313" key="8">
    <source>
        <dbReference type="Proteomes" id="UP000316316"/>
    </source>
</evidence>
<evidence type="ECO:0000313" key="7">
    <source>
        <dbReference type="EMBL" id="TRZ29109.1"/>
    </source>
</evidence>
<dbReference type="Proteomes" id="UP000316316">
    <property type="component" value="Unassembled WGS sequence"/>
</dbReference>
<protein>
    <submittedName>
        <fullName evidence="7">MFS transporter</fullName>
    </submittedName>
</protein>
<keyword evidence="3" id="KW-1003">Cell membrane</keyword>
<dbReference type="Gene3D" id="1.20.1250.20">
    <property type="entry name" value="MFS general substrate transporter like domains"/>
    <property type="match status" value="2"/>
</dbReference>
<evidence type="ECO:0000256" key="3">
    <source>
        <dbReference type="ARBA" id="ARBA00022475"/>
    </source>
</evidence>
<keyword evidence="5" id="KW-1133">Transmembrane helix</keyword>
<dbReference type="Pfam" id="PF07690">
    <property type="entry name" value="MFS_1"/>
    <property type="match status" value="1"/>
</dbReference>
<dbReference type="EMBL" id="PDXQ01000002">
    <property type="protein sequence ID" value="TRZ29109.1"/>
    <property type="molecule type" value="Genomic_DNA"/>
</dbReference>